<gene>
    <name evidence="2" type="ORF">IAD32_05025</name>
</gene>
<evidence type="ECO:0000313" key="2">
    <source>
        <dbReference type="EMBL" id="HIQ80632.1"/>
    </source>
</evidence>
<dbReference type="Pfam" id="PF05389">
    <property type="entry name" value="MecA"/>
    <property type="match status" value="2"/>
</dbReference>
<sequence>MTIEQIDETRLIIALCSEDMQVFSLDFETMGFNDPHSRKVLKRLLKLAGSRTGLCVSDKTLVVEALPHAEGCIFLITLVPKGESKRKTYKIKKPCGCCMYAFDVLEHFLCCAQQLYGAGFLLEGSSLYLHQGRYYLILPTGSVPFKAQGILNEFSLEKTSKTLEIAKIKEFGKIIAKKHAILHIGSAMCNG</sequence>
<reference evidence="2" key="1">
    <citation type="submission" date="2020-10" db="EMBL/GenBank/DDBJ databases">
        <authorList>
            <person name="Gilroy R."/>
        </authorList>
    </citation>
    <scope>NUCLEOTIDE SEQUENCE</scope>
    <source>
        <strain evidence="2">ChiSjej1B19-3389</strain>
    </source>
</reference>
<comment type="similarity">
    <text evidence="1">Belongs to the MecA family.</text>
</comment>
<dbReference type="EMBL" id="DVFW01000026">
    <property type="protein sequence ID" value="HIQ80632.1"/>
    <property type="molecule type" value="Genomic_DNA"/>
</dbReference>
<evidence type="ECO:0000313" key="3">
    <source>
        <dbReference type="Proteomes" id="UP000886787"/>
    </source>
</evidence>
<dbReference type="Proteomes" id="UP000886787">
    <property type="component" value="Unassembled WGS sequence"/>
</dbReference>
<reference evidence="2" key="2">
    <citation type="journal article" date="2021" name="PeerJ">
        <title>Extensive microbial diversity within the chicken gut microbiome revealed by metagenomics and culture.</title>
        <authorList>
            <person name="Gilroy R."/>
            <person name="Ravi A."/>
            <person name="Getino M."/>
            <person name="Pursley I."/>
            <person name="Horton D.L."/>
            <person name="Alikhan N.F."/>
            <person name="Baker D."/>
            <person name="Gharbi K."/>
            <person name="Hall N."/>
            <person name="Watson M."/>
            <person name="Adriaenssens E.M."/>
            <person name="Foster-Nyarko E."/>
            <person name="Jarju S."/>
            <person name="Secka A."/>
            <person name="Antonio M."/>
            <person name="Oren A."/>
            <person name="Chaudhuri R.R."/>
            <person name="La Ragione R."/>
            <person name="Hildebrand F."/>
            <person name="Pallen M.J."/>
        </authorList>
    </citation>
    <scope>NUCLEOTIDE SEQUENCE</scope>
    <source>
        <strain evidence="2">ChiSjej1B19-3389</strain>
    </source>
</reference>
<organism evidence="2 3">
    <name type="scientific">Candidatus Scatavimonas merdigallinarum</name>
    <dbReference type="NCBI Taxonomy" id="2840914"/>
    <lineage>
        <taxon>Bacteria</taxon>
        <taxon>Bacillati</taxon>
        <taxon>Bacillota</taxon>
        <taxon>Clostridia</taxon>
        <taxon>Eubacteriales</taxon>
        <taxon>Oscillospiraceae</taxon>
        <taxon>Oscillospiraceae incertae sedis</taxon>
        <taxon>Candidatus Scatavimonas</taxon>
    </lineage>
</organism>
<protein>
    <submittedName>
        <fullName evidence="2">Adaptor protein MecA</fullName>
    </submittedName>
</protein>
<dbReference type="InterPro" id="IPR008681">
    <property type="entry name" value="Neg-reg_MecA"/>
</dbReference>
<evidence type="ECO:0000256" key="1">
    <source>
        <dbReference type="ARBA" id="ARBA00005397"/>
    </source>
</evidence>
<name>A0A9D1CU83_9FIRM</name>
<dbReference type="InterPro" id="IPR038471">
    <property type="entry name" value="MecA_C_sf"/>
</dbReference>
<dbReference type="AlphaFoldDB" id="A0A9D1CU83"/>
<proteinExistence type="inferred from homology"/>
<dbReference type="Gene3D" id="3.30.70.1950">
    <property type="match status" value="1"/>
</dbReference>
<accession>A0A9D1CU83</accession>
<comment type="caution">
    <text evidence="2">The sequence shown here is derived from an EMBL/GenBank/DDBJ whole genome shotgun (WGS) entry which is preliminary data.</text>
</comment>